<dbReference type="RefSeq" id="XP_035320059.1">
    <property type="nucleotide sequence ID" value="XM_035463795.1"/>
</dbReference>
<proteinExistence type="predicted"/>
<comment type="caution">
    <text evidence="3">The sequence shown here is derived from an EMBL/GenBank/DDBJ whole genome shotgun (WGS) entry which is preliminary data.</text>
</comment>
<dbReference type="Gene3D" id="1.20.1280.50">
    <property type="match status" value="1"/>
</dbReference>
<dbReference type="Proteomes" id="UP000749293">
    <property type="component" value="Unassembled WGS sequence"/>
</dbReference>
<evidence type="ECO:0000256" key="1">
    <source>
        <dbReference type="SAM" id="MobiDB-lite"/>
    </source>
</evidence>
<dbReference type="Pfam" id="PF12937">
    <property type="entry name" value="F-box-like"/>
    <property type="match status" value="1"/>
</dbReference>
<dbReference type="SMART" id="SM00256">
    <property type="entry name" value="FBOX"/>
    <property type="match status" value="1"/>
</dbReference>
<sequence length="350" mass="39340">MDCLAKDNPAATSYEDQRIAHQQGPFLVSDSDSRSPSPPSSPTRRQQPQHSTKSPLYHPSIGIGHDGHDDDDNDHDNNSSTSSNSGFMPSMIPLNSRHTSGGLAAYAVTDARTAASIGDDEAVGSNDDAAAFLSLSLSRRPSSTMMNTHRGDPPALDALPNEILFHILRFLDVNDVLSTSRTSQHLRIVSLAPLLHIYRLRRVREVLPPLLWSPERPSLGNLISRSIFMTNTSVVSRQLARSLVSIRLSRRLAARPSAEALVERAVLPKECVPGMAPVHVSPSILQRGRTIERERIKDGLRRWVEAKWRNEVQEREKRQRRWEESRGIGRVWRLRRFWERISRGEDLAVR</sequence>
<accession>A0A9P4YRW3</accession>
<dbReference type="InterPro" id="IPR001810">
    <property type="entry name" value="F-box_dom"/>
</dbReference>
<name>A0A9P4YRW3_9HYPO</name>
<dbReference type="AlphaFoldDB" id="A0A9P4YRW3"/>
<dbReference type="Gene3D" id="6.10.140.2040">
    <property type="match status" value="1"/>
</dbReference>
<gene>
    <name evidence="3" type="ORF">GMORB2_1814</name>
</gene>
<feature type="region of interest" description="Disordered" evidence="1">
    <location>
        <begin position="1"/>
        <end position="94"/>
    </location>
</feature>
<dbReference type="CDD" id="cd09917">
    <property type="entry name" value="F-box_SF"/>
    <property type="match status" value="1"/>
</dbReference>
<dbReference type="InterPro" id="IPR036047">
    <property type="entry name" value="F-box-like_dom_sf"/>
</dbReference>
<dbReference type="SUPFAM" id="SSF81383">
    <property type="entry name" value="F-box domain"/>
    <property type="match status" value="1"/>
</dbReference>
<dbReference type="GeneID" id="55968044"/>
<reference evidence="3" key="1">
    <citation type="submission" date="2020-03" db="EMBL/GenBank/DDBJ databases">
        <title>Site-based positive gene gene selection in Geosmithia morbida across the United States reveals a broad range of putative effectors and factors for local host and environmental adapation.</title>
        <authorList>
            <person name="Onufrak A."/>
            <person name="Murdoch R.W."/>
            <person name="Gazis R."/>
            <person name="Huff M."/>
            <person name="Staton M."/>
            <person name="Klingeman W."/>
            <person name="Hadziabdic D."/>
        </authorList>
    </citation>
    <scope>NUCLEOTIDE SEQUENCE</scope>
    <source>
        <strain evidence="3">1262</strain>
    </source>
</reference>
<evidence type="ECO:0000313" key="4">
    <source>
        <dbReference type="Proteomes" id="UP000749293"/>
    </source>
</evidence>
<evidence type="ECO:0000313" key="3">
    <source>
        <dbReference type="EMBL" id="KAF4121407.1"/>
    </source>
</evidence>
<feature type="domain" description="F-box" evidence="2">
    <location>
        <begin position="153"/>
        <end position="201"/>
    </location>
</feature>
<dbReference type="OrthoDB" id="3219396at2759"/>
<organism evidence="3 4">
    <name type="scientific">Geosmithia morbida</name>
    <dbReference type="NCBI Taxonomy" id="1094350"/>
    <lineage>
        <taxon>Eukaryota</taxon>
        <taxon>Fungi</taxon>
        <taxon>Dikarya</taxon>
        <taxon>Ascomycota</taxon>
        <taxon>Pezizomycotina</taxon>
        <taxon>Sordariomycetes</taxon>
        <taxon>Hypocreomycetidae</taxon>
        <taxon>Hypocreales</taxon>
        <taxon>Bionectriaceae</taxon>
        <taxon>Geosmithia</taxon>
    </lineage>
</organism>
<evidence type="ECO:0000259" key="2">
    <source>
        <dbReference type="PROSITE" id="PS50181"/>
    </source>
</evidence>
<dbReference type="EMBL" id="JAANYQ010000012">
    <property type="protein sequence ID" value="KAF4121407.1"/>
    <property type="molecule type" value="Genomic_DNA"/>
</dbReference>
<dbReference type="PROSITE" id="PS50181">
    <property type="entry name" value="FBOX"/>
    <property type="match status" value="1"/>
</dbReference>
<protein>
    <submittedName>
        <fullName evidence="3">FBOX protein</fullName>
    </submittedName>
</protein>
<keyword evidence="4" id="KW-1185">Reference proteome</keyword>